<dbReference type="AlphaFoldDB" id="A0A1M6DCW1"/>
<accession>A0A1M6DCW1</accession>
<dbReference type="RefSeq" id="WP_073249192.1">
    <property type="nucleotide sequence ID" value="NZ_FQZQ01000002.1"/>
</dbReference>
<evidence type="ECO:0000313" key="2">
    <source>
        <dbReference type="Proteomes" id="UP000183982"/>
    </source>
</evidence>
<dbReference type="EMBL" id="FQZQ01000002">
    <property type="protein sequence ID" value="SHI70838.1"/>
    <property type="molecule type" value="Genomic_DNA"/>
</dbReference>
<dbReference type="SUPFAM" id="SSF56281">
    <property type="entry name" value="Metallo-hydrolase/oxidoreductase"/>
    <property type="match status" value="1"/>
</dbReference>
<evidence type="ECO:0008006" key="3">
    <source>
        <dbReference type="Google" id="ProtNLM"/>
    </source>
</evidence>
<dbReference type="STRING" id="1470563.SAMN05444000_102284"/>
<dbReference type="InterPro" id="IPR036866">
    <property type="entry name" value="RibonucZ/Hydroxyglut_hydro"/>
</dbReference>
<sequence length="244" mass="28385">MTTGYEPLNTLKPIGPDIWIVDGPAIRFYGMPFSTRMTVVRLANGDIWLHSPTVFDRALADQIQALGPVRHLIAPNWIHYAHIADWQAAFPDTVAWAAPGVEERAETRKIEMQIDYDLKLDKSEKPWRAEIKQMVVQGSRIHHEAVFFHVASRTLILTDLIENFERENLPWWMRLFAGPARIMDPDGQMPRDMRMTFRGNMPKLRAAVERMIGWQPERIILAHGRWYNTDAEAELRRAFRFVLK</sequence>
<protein>
    <recommendedName>
        <fullName evidence="3">DUF4336 domain-containing protein</fullName>
    </recommendedName>
</protein>
<dbReference type="PANTHER" id="PTHR33835:SF1">
    <property type="entry name" value="METALLO-BETA-LACTAMASE DOMAIN-CONTAINING PROTEIN"/>
    <property type="match status" value="1"/>
</dbReference>
<dbReference type="Pfam" id="PF14234">
    <property type="entry name" value="DUF4336"/>
    <property type="match status" value="1"/>
</dbReference>
<dbReference type="PANTHER" id="PTHR33835">
    <property type="entry name" value="YALI0C07656P"/>
    <property type="match status" value="1"/>
</dbReference>
<dbReference type="Proteomes" id="UP000183982">
    <property type="component" value="Unassembled WGS sequence"/>
</dbReference>
<keyword evidence="2" id="KW-1185">Reference proteome</keyword>
<reference evidence="2" key="1">
    <citation type="submission" date="2016-11" db="EMBL/GenBank/DDBJ databases">
        <authorList>
            <person name="Varghese N."/>
            <person name="Submissions S."/>
        </authorList>
    </citation>
    <scope>NUCLEOTIDE SEQUENCE [LARGE SCALE GENOMIC DNA]</scope>
    <source>
        <strain evidence="2">DSM 100564</strain>
    </source>
</reference>
<organism evidence="1 2">
    <name type="scientific">Shimia gijangensis</name>
    <dbReference type="NCBI Taxonomy" id="1470563"/>
    <lineage>
        <taxon>Bacteria</taxon>
        <taxon>Pseudomonadati</taxon>
        <taxon>Pseudomonadota</taxon>
        <taxon>Alphaproteobacteria</taxon>
        <taxon>Rhodobacterales</taxon>
        <taxon>Roseobacteraceae</taxon>
    </lineage>
</organism>
<dbReference type="OrthoDB" id="450111at2"/>
<proteinExistence type="predicted"/>
<dbReference type="InterPro" id="IPR025638">
    <property type="entry name" value="DUF4336"/>
</dbReference>
<gene>
    <name evidence="1" type="ORF">SAMN05444000_102284</name>
</gene>
<evidence type="ECO:0000313" key="1">
    <source>
        <dbReference type="EMBL" id="SHI70838.1"/>
    </source>
</evidence>
<name>A0A1M6DCW1_9RHOB</name>